<dbReference type="GO" id="GO:0030422">
    <property type="term" value="P:siRNA processing"/>
    <property type="evidence" value="ECO:0007669"/>
    <property type="project" value="TreeGrafter"/>
</dbReference>
<keyword evidence="1" id="KW-0808">Transferase</keyword>
<name>A0A067MYS7_BOTB1</name>
<feature type="compositionally biased region" description="Basic and acidic residues" evidence="2">
    <location>
        <begin position="93"/>
        <end position="103"/>
    </location>
</feature>
<evidence type="ECO:0000313" key="5">
    <source>
        <dbReference type="Proteomes" id="UP000027195"/>
    </source>
</evidence>
<feature type="region of interest" description="Disordered" evidence="2">
    <location>
        <begin position="1"/>
        <end position="171"/>
    </location>
</feature>
<comment type="similarity">
    <text evidence="1">Belongs to the RdRP family.</text>
</comment>
<dbReference type="HOGENOM" id="CLU_003387_1_0_1"/>
<dbReference type="EC" id="2.7.7.48" evidence="1"/>
<keyword evidence="1" id="KW-0696">RNA-directed RNA polymerase</keyword>
<keyword evidence="5" id="KW-1185">Reference proteome</keyword>
<dbReference type="PANTHER" id="PTHR23079:SF14">
    <property type="entry name" value="RNA-DEPENDENT RNA POLYMERASE"/>
    <property type="match status" value="1"/>
</dbReference>
<evidence type="ECO:0000313" key="4">
    <source>
        <dbReference type="EMBL" id="KDQ17067.1"/>
    </source>
</evidence>
<organism evidence="4 5">
    <name type="scientific">Botryobasidium botryosum (strain FD-172 SS1)</name>
    <dbReference type="NCBI Taxonomy" id="930990"/>
    <lineage>
        <taxon>Eukaryota</taxon>
        <taxon>Fungi</taxon>
        <taxon>Dikarya</taxon>
        <taxon>Basidiomycota</taxon>
        <taxon>Agaricomycotina</taxon>
        <taxon>Agaricomycetes</taxon>
        <taxon>Cantharellales</taxon>
        <taxon>Botryobasidiaceae</taxon>
        <taxon>Botryobasidium</taxon>
    </lineage>
</organism>
<dbReference type="Pfam" id="PF05183">
    <property type="entry name" value="RdRP"/>
    <property type="match status" value="1"/>
</dbReference>
<dbReference type="GO" id="GO:0003968">
    <property type="term" value="F:RNA-directed RNA polymerase activity"/>
    <property type="evidence" value="ECO:0007669"/>
    <property type="project" value="UniProtKB-KW"/>
</dbReference>
<feature type="compositionally biased region" description="Acidic residues" evidence="2">
    <location>
        <begin position="27"/>
        <end position="37"/>
    </location>
</feature>
<accession>A0A067MYS7</accession>
<comment type="catalytic activity">
    <reaction evidence="1">
        <text>RNA(n) + a ribonucleoside 5'-triphosphate = RNA(n+1) + diphosphate</text>
        <dbReference type="Rhea" id="RHEA:21248"/>
        <dbReference type="Rhea" id="RHEA-COMP:14527"/>
        <dbReference type="Rhea" id="RHEA-COMP:17342"/>
        <dbReference type="ChEBI" id="CHEBI:33019"/>
        <dbReference type="ChEBI" id="CHEBI:61557"/>
        <dbReference type="ChEBI" id="CHEBI:140395"/>
        <dbReference type="EC" id="2.7.7.48"/>
    </reaction>
</comment>
<protein>
    <recommendedName>
        <fullName evidence="1">RNA-dependent RNA polymerase</fullName>
        <ecNumber evidence="1">2.7.7.48</ecNumber>
    </recommendedName>
</protein>
<evidence type="ECO:0000259" key="3">
    <source>
        <dbReference type="Pfam" id="PF05183"/>
    </source>
</evidence>
<dbReference type="EMBL" id="KL198025">
    <property type="protein sequence ID" value="KDQ17067.1"/>
    <property type="molecule type" value="Genomic_DNA"/>
</dbReference>
<dbReference type="GO" id="GO:0003723">
    <property type="term" value="F:RNA binding"/>
    <property type="evidence" value="ECO:0007669"/>
    <property type="project" value="UniProtKB-KW"/>
</dbReference>
<proteinExistence type="inferred from homology"/>
<keyword evidence="1" id="KW-0548">Nucleotidyltransferase</keyword>
<dbReference type="GO" id="GO:0031380">
    <property type="term" value="C:nuclear RNA-directed RNA polymerase complex"/>
    <property type="evidence" value="ECO:0007669"/>
    <property type="project" value="TreeGrafter"/>
</dbReference>
<dbReference type="OrthoDB" id="10055769at2759"/>
<feature type="domain" description="RDRP core" evidence="3">
    <location>
        <begin position="324"/>
        <end position="982"/>
    </location>
</feature>
<dbReference type="InterPro" id="IPR007855">
    <property type="entry name" value="RDRP"/>
</dbReference>
<keyword evidence="1" id="KW-0694">RNA-binding</keyword>
<feature type="region of interest" description="Disordered" evidence="2">
    <location>
        <begin position="940"/>
        <end position="969"/>
    </location>
</feature>
<dbReference type="InterPro" id="IPR057596">
    <property type="entry name" value="RDRP_core"/>
</dbReference>
<feature type="compositionally biased region" description="Low complexity" evidence="2">
    <location>
        <begin position="144"/>
        <end position="171"/>
    </location>
</feature>
<evidence type="ECO:0000256" key="2">
    <source>
        <dbReference type="SAM" id="MobiDB-lite"/>
    </source>
</evidence>
<dbReference type="Proteomes" id="UP000027195">
    <property type="component" value="Unassembled WGS sequence"/>
</dbReference>
<dbReference type="AlphaFoldDB" id="A0A067MYS7"/>
<dbReference type="PANTHER" id="PTHR23079">
    <property type="entry name" value="RNA-DEPENDENT RNA POLYMERASE"/>
    <property type="match status" value="1"/>
</dbReference>
<dbReference type="InParanoid" id="A0A067MYS7"/>
<feature type="compositionally biased region" description="Pro residues" evidence="2">
    <location>
        <begin position="129"/>
        <end position="143"/>
    </location>
</feature>
<gene>
    <name evidence="4" type="ORF">BOTBODRAFT_224345</name>
</gene>
<reference evidence="5" key="1">
    <citation type="journal article" date="2014" name="Proc. Natl. Acad. Sci. U.S.A.">
        <title>Extensive sampling of basidiomycete genomes demonstrates inadequacy of the white-rot/brown-rot paradigm for wood decay fungi.</title>
        <authorList>
            <person name="Riley R."/>
            <person name="Salamov A.A."/>
            <person name="Brown D.W."/>
            <person name="Nagy L.G."/>
            <person name="Floudas D."/>
            <person name="Held B.W."/>
            <person name="Levasseur A."/>
            <person name="Lombard V."/>
            <person name="Morin E."/>
            <person name="Otillar R."/>
            <person name="Lindquist E.A."/>
            <person name="Sun H."/>
            <person name="LaButti K.M."/>
            <person name="Schmutz J."/>
            <person name="Jabbour D."/>
            <person name="Luo H."/>
            <person name="Baker S.E."/>
            <person name="Pisabarro A.G."/>
            <person name="Walton J.D."/>
            <person name="Blanchette R.A."/>
            <person name="Henrissat B."/>
            <person name="Martin F."/>
            <person name="Cullen D."/>
            <person name="Hibbett D.S."/>
            <person name="Grigoriev I.V."/>
        </authorList>
    </citation>
    <scope>NUCLEOTIDE SEQUENCE [LARGE SCALE GENOMIC DNA]</scope>
    <source>
        <strain evidence="5">FD-172 SS1</strain>
    </source>
</reference>
<evidence type="ECO:0000256" key="1">
    <source>
        <dbReference type="RuleBase" id="RU363098"/>
    </source>
</evidence>
<feature type="compositionally biased region" description="Basic and acidic residues" evidence="2">
    <location>
        <begin position="949"/>
        <end position="969"/>
    </location>
</feature>
<sequence length="1176" mass="131270">MSSQFCTDAESLQPEVTQTVPDVGHEDVEEPAEETETETIRSIATSVKEFESFSSSLPEITTGARPPSAQSASSKDSDDYWDEEPTPTSDVLEELRKFDELKVTEPVAPSSPVGATQDPIGAENRVQRPTPPAPIVEPPPSSPVPSTTSQITLTPPSASTAPAAPVAEQAPGPEKSAVVVIAHSQRHQAYLDRRELAWGVQWEIARLIANGDIDSWDNIHIPTLDQLRGTNAEAAPKVIKLLLPSSSGAPQPSVVEPASLGESPWAELDREQRAIVEGRGRGLGCFEEDEESDSWKYGGNVLQRAKLHFKPPSAVGTSAIAARFSITLEPQKRGASSRLARFLGSRRLIQLSLPKEVLYNYRTALKDYLENAFILNGRVFRVFHVKDGHAHLMETSESYEREPSEREGDHFRLSLADLIDWANPLYFNRKQPMSKWSSRFSLFLSSTRPGVSFERRNVITDLRDIRAPRRDGEAGPSANRTMTDGCGLINTAALQIVQRELSLQSLPVAVQGRISGAKGMWLRHPTNDDLEPMIWIRESQIKIAINDDDLFILDVLNTDYAKSPATLSIQTINNLSHGGVPDDVFVKLLSNALAASTAIFDWTRPDGIWSLWYAAWDAGNLVKAKLRREFSPSPFEVAYDGEGVDDDDETYDMDTARQALCGWMDPMSGIPDSFHEFTIGLLEAGFNPARLPALRDCVWTILGLQIDSCVRKYKIPVPMSLLAFIVPDPLGVLKPNEVHFKASQPILRTATGPATHVTGDVLLARIPVLLPSDVKKVRAINHPELDAYTDVIVFPTSGHRSLASELSGGDYDGDMVYMYWQPELVESFSNSESTNPPPGLRAEFEEGTETGEAFISRTSELGEEEQFGQIQRYLMAGANESYVGQYSEFYAQAIYRLGYGHPETIRLAHIVAACLDSPRTGRYVKSDVYHRDARLYGNRQPPHCLDFSTPRERQRIGKPDERRPPFERTENLPPFVLDTLYRAKKDQRARCLMEFSANVKEKIDVRQDRQLLAPLEDAQRRARSFNDSGDDRMENELARLQRFVDSMHGLYLKVYRSIPGAINYVPDTPPMSESESTLIKDKLRKVSRMFAKGATQKNLMFFSKEEALRVMASYAYLSDIERSRGKKCNFAFRMAYRELCAIKAAARSSVALVQEFADKKMPHRGFRRVQTSGSQT</sequence>
<dbReference type="STRING" id="930990.A0A067MYS7"/>